<dbReference type="RefSeq" id="WP_194703337.1">
    <property type="nucleotide sequence ID" value="NZ_JADKNH010000012.1"/>
</dbReference>
<evidence type="ECO:0000256" key="2">
    <source>
        <dbReference type="ARBA" id="ARBA00010961"/>
    </source>
</evidence>
<dbReference type="Proteomes" id="UP000614200">
    <property type="component" value="Unassembled WGS sequence"/>
</dbReference>
<organism evidence="7 8">
    <name type="scientific">Fusibacter ferrireducens</name>
    <dbReference type="NCBI Taxonomy" id="2785058"/>
    <lineage>
        <taxon>Bacteria</taxon>
        <taxon>Bacillati</taxon>
        <taxon>Bacillota</taxon>
        <taxon>Clostridia</taxon>
        <taxon>Eubacteriales</taxon>
        <taxon>Eubacteriales Family XII. Incertae Sedis</taxon>
        <taxon>Fusibacter</taxon>
    </lineage>
</organism>
<reference evidence="7 8" key="1">
    <citation type="submission" date="2020-11" db="EMBL/GenBank/DDBJ databases">
        <title>Fusibacter basophilias sp. nov.</title>
        <authorList>
            <person name="Qiu D."/>
        </authorList>
    </citation>
    <scope>NUCLEOTIDE SEQUENCE [LARGE SCALE GENOMIC DNA]</scope>
    <source>
        <strain evidence="7 8">Q10-2</strain>
    </source>
</reference>
<accession>A0ABR9ZYR1</accession>
<keyword evidence="8" id="KW-1185">Reference proteome</keyword>
<gene>
    <name evidence="7" type="ORF">ISU02_18535</name>
</gene>
<evidence type="ECO:0000256" key="5">
    <source>
        <dbReference type="ARBA" id="ARBA00023172"/>
    </source>
</evidence>
<evidence type="ECO:0000256" key="4">
    <source>
        <dbReference type="ARBA" id="ARBA00023125"/>
    </source>
</evidence>
<dbReference type="PANTHER" id="PTHR33217">
    <property type="entry name" value="TRANSPOSASE FOR INSERTION SEQUENCE ELEMENT IS1081"/>
    <property type="match status" value="1"/>
</dbReference>
<name>A0ABR9ZYR1_9FIRM</name>
<comment type="similarity">
    <text evidence="2 6">Belongs to the transposase mutator family.</text>
</comment>
<dbReference type="Pfam" id="PF00872">
    <property type="entry name" value="Transposase_mut"/>
    <property type="match status" value="1"/>
</dbReference>
<evidence type="ECO:0000313" key="7">
    <source>
        <dbReference type="EMBL" id="MBF4695101.1"/>
    </source>
</evidence>
<dbReference type="PANTHER" id="PTHR33217:SF8">
    <property type="entry name" value="MUTATOR FAMILY TRANSPOSASE"/>
    <property type="match status" value="1"/>
</dbReference>
<proteinExistence type="inferred from homology"/>
<dbReference type="InterPro" id="IPR001207">
    <property type="entry name" value="Transposase_mutator"/>
</dbReference>
<evidence type="ECO:0000256" key="6">
    <source>
        <dbReference type="RuleBase" id="RU365089"/>
    </source>
</evidence>
<comment type="caution">
    <text evidence="7">The sequence shown here is derived from an EMBL/GenBank/DDBJ whole genome shotgun (WGS) entry which is preliminary data.</text>
</comment>
<evidence type="ECO:0000256" key="1">
    <source>
        <dbReference type="ARBA" id="ARBA00002190"/>
    </source>
</evidence>
<sequence>KIIYTTNTIESYHNQLRKVTDRKGAFPNEMALYKLVYLRTLDIKKSWLRPVQNWGQVMNQLEILFSDRIATHLKF</sequence>
<dbReference type="EMBL" id="JADKNH010000012">
    <property type="protein sequence ID" value="MBF4695101.1"/>
    <property type="molecule type" value="Genomic_DNA"/>
</dbReference>
<feature type="non-terminal residue" evidence="7">
    <location>
        <position position="1"/>
    </location>
</feature>
<comment type="function">
    <text evidence="1 6">Required for the transposition of the insertion element.</text>
</comment>
<protein>
    <recommendedName>
        <fullName evidence="6">Mutator family transposase</fullName>
    </recommendedName>
</protein>
<keyword evidence="3 6" id="KW-0815">Transposition</keyword>
<keyword evidence="4 6" id="KW-0238">DNA-binding</keyword>
<evidence type="ECO:0000256" key="3">
    <source>
        <dbReference type="ARBA" id="ARBA00022578"/>
    </source>
</evidence>
<evidence type="ECO:0000313" key="8">
    <source>
        <dbReference type="Proteomes" id="UP000614200"/>
    </source>
</evidence>
<keyword evidence="5 6" id="KW-0233">DNA recombination</keyword>
<keyword evidence="6" id="KW-0814">Transposable element</keyword>